<dbReference type="AlphaFoldDB" id="A0AAD8R4J1"/>
<keyword evidence="3" id="KW-1185">Reference proteome</keyword>
<dbReference type="EMBL" id="JAUUTY010000006">
    <property type="protein sequence ID" value="KAK1614768.1"/>
    <property type="molecule type" value="Genomic_DNA"/>
</dbReference>
<feature type="compositionally biased region" description="Polar residues" evidence="1">
    <location>
        <begin position="1"/>
        <end position="13"/>
    </location>
</feature>
<sequence>MSGPSAQKPSSTGDGVDRRHRPAVGTLQATPTVTVGATMAVATKIERPKVTVGTDLPVGTGAGRWAQPLRCHGAVYAVPTVAHGATSAVGPEPDNWVPSPIVPTVAHGTTSAGKKLGREVGQMEAWTHMKVVTPGPNEPRPAPEMYYGKAKESKEKYCEEYAKLHPEVEDPMTEPVDEVAMMRRGAAAWTSCLPCWGFQASEELHADQGYPPLRQLRYLADYMPFSGRAYEEYLEKIKEHDLVRDAYAQWTSNQMASFTRFWSARGTTPRAASSGADASVPVQEGVLLHVQASASVDPGIGRIRERHSLWYADAPRSPFSWCFCRTSAWFCFRWLSSWFYLPEHRRTPVTAGWLCRRCAGRRPPSSRRRRTVPTVTCYADGERAAPDAICADEKTPTVTVGRDGADGAPPCADGAGPSAHPVSPVVNLLRKKAFI</sequence>
<evidence type="ECO:0000313" key="3">
    <source>
        <dbReference type="Proteomes" id="UP001231189"/>
    </source>
</evidence>
<gene>
    <name evidence="2" type="ORF">QYE76_020285</name>
</gene>
<feature type="region of interest" description="Disordered" evidence="1">
    <location>
        <begin position="1"/>
        <end position="30"/>
    </location>
</feature>
<protein>
    <submittedName>
        <fullName evidence="2">Uncharacterized protein</fullName>
    </submittedName>
</protein>
<organism evidence="2 3">
    <name type="scientific">Lolium multiflorum</name>
    <name type="common">Italian ryegrass</name>
    <name type="synonym">Lolium perenne subsp. multiflorum</name>
    <dbReference type="NCBI Taxonomy" id="4521"/>
    <lineage>
        <taxon>Eukaryota</taxon>
        <taxon>Viridiplantae</taxon>
        <taxon>Streptophyta</taxon>
        <taxon>Embryophyta</taxon>
        <taxon>Tracheophyta</taxon>
        <taxon>Spermatophyta</taxon>
        <taxon>Magnoliopsida</taxon>
        <taxon>Liliopsida</taxon>
        <taxon>Poales</taxon>
        <taxon>Poaceae</taxon>
        <taxon>BOP clade</taxon>
        <taxon>Pooideae</taxon>
        <taxon>Poodae</taxon>
        <taxon>Poeae</taxon>
        <taxon>Poeae Chloroplast Group 2 (Poeae type)</taxon>
        <taxon>Loliodinae</taxon>
        <taxon>Loliinae</taxon>
        <taxon>Lolium</taxon>
    </lineage>
</organism>
<dbReference type="Proteomes" id="UP001231189">
    <property type="component" value="Unassembled WGS sequence"/>
</dbReference>
<evidence type="ECO:0000313" key="2">
    <source>
        <dbReference type="EMBL" id="KAK1614768.1"/>
    </source>
</evidence>
<comment type="caution">
    <text evidence="2">The sequence shown here is derived from an EMBL/GenBank/DDBJ whole genome shotgun (WGS) entry which is preliminary data.</text>
</comment>
<name>A0AAD8R4J1_LOLMU</name>
<evidence type="ECO:0000256" key="1">
    <source>
        <dbReference type="SAM" id="MobiDB-lite"/>
    </source>
</evidence>
<accession>A0AAD8R4J1</accession>
<proteinExistence type="predicted"/>
<reference evidence="2" key="1">
    <citation type="submission" date="2023-07" db="EMBL/GenBank/DDBJ databases">
        <title>A chromosome-level genome assembly of Lolium multiflorum.</title>
        <authorList>
            <person name="Chen Y."/>
            <person name="Copetti D."/>
            <person name="Kolliker R."/>
            <person name="Studer B."/>
        </authorList>
    </citation>
    <scope>NUCLEOTIDE SEQUENCE</scope>
    <source>
        <strain evidence="2">02402/16</strain>
        <tissue evidence="2">Leaf</tissue>
    </source>
</reference>